<feature type="transmembrane region" description="Helical" evidence="2">
    <location>
        <begin position="192"/>
        <end position="212"/>
    </location>
</feature>
<dbReference type="PANTHER" id="PTHR42736">
    <property type="entry name" value="PROTEIN-GLUTAMINE GAMMA-GLUTAMYLTRANSFERASE"/>
    <property type="match status" value="1"/>
</dbReference>
<dbReference type="OrthoDB" id="9804023at2"/>
<feature type="domain" description="Transglutaminase-like" evidence="3">
    <location>
        <begin position="493"/>
        <end position="573"/>
    </location>
</feature>
<dbReference type="Gene3D" id="3.10.620.30">
    <property type="match status" value="1"/>
</dbReference>
<evidence type="ECO:0000313" key="5">
    <source>
        <dbReference type="Proteomes" id="UP000295411"/>
    </source>
</evidence>
<protein>
    <submittedName>
        <fullName evidence="4">Transglutaminase domain-containing protein</fullName>
    </submittedName>
</protein>
<reference evidence="4 5" key="1">
    <citation type="submission" date="2019-03" db="EMBL/GenBank/DDBJ databases">
        <title>Arthrobacter sp. nov., an bacterium isolated from biocrust in Mu Us Desert.</title>
        <authorList>
            <person name="Lixiong L."/>
        </authorList>
    </citation>
    <scope>NUCLEOTIDE SEQUENCE [LARGE SCALE GENOMIC DNA]</scope>
    <source>
        <strain evidence="4 5">SLN-3</strain>
    </source>
</reference>
<dbReference type="InterPro" id="IPR021878">
    <property type="entry name" value="TgpA_N"/>
</dbReference>
<dbReference type="Pfam" id="PF11992">
    <property type="entry name" value="TgpA_N"/>
    <property type="match status" value="1"/>
</dbReference>
<sequence length="786" mass="81900">MTATLERPVADSRQAPGTAAEGPARPDYAHWAVSAAAGAGVLAASTSLNGVIEPWTWFGPVFNTVLPVMIAMSLARTLRLPGLVTLLAGLLALGGCLTSRFVPDQSILGVIPGPGTGVQLQILLNHAEDTVTSQAAPVLPGAGIFLVTCAAIGLIAIAVDTLATTLRMPAVSGIGLLALMVVPAVVKPLGVGMVPFLLTVAAYLLLLGCAQWREGLLAASADTGSTGYLGRGLAVGAAAVAVTVLLPLAIPGFNSGAFPQGARLNVWGSSSGLNPAVTLGNDLRNPAGFGRVTYATNSPEPVYLRAVTLEDFAGQRWEPDQRRDEREPGLQGMGSESVRSAGEFGATAFTRINTDSYTSPWLLAPYAPVSVASLNGRWTWDPKNLSILSYDGGTSVRQEYEVISTLPDLTEERLSAIRPAPKGAVAPVFTELPEDTPGIVLETTEEVTGRLRNPYDQAIAIQNFLRSRDFTYSVDAPVEGGYDGSSMGVMARFLETRAGYCVHYAGTMAVMARAAGIPSRVAVGYTPGSTTGDLEAGPDGMELREFAVDSRNAHAWPELYFNGVGWVRFEPTPSRGVVPDYAQTITSPFNVRVDDYDNLNPGAADVPQGTAADPEATAAAAADPAAAQSRAAAAGTAVAAGLLLALLPLLIRSARTASRRRRVLSGGGPGAAAAAWVQTTEAAGDYGHPALPTDTPRAFSQRLRADAGLHGPAAVSLERLQRAFEREEYAGPEAAPAAGAGVALLAAPAASWDDVTAVTAALRERSSLPARLRARFFPRSLLRPTR</sequence>
<keyword evidence="2" id="KW-1133">Transmembrane helix</keyword>
<dbReference type="SUPFAM" id="SSF54001">
    <property type="entry name" value="Cysteine proteinases"/>
    <property type="match status" value="1"/>
</dbReference>
<feature type="transmembrane region" description="Helical" evidence="2">
    <location>
        <begin position="138"/>
        <end position="159"/>
    </location>
</feature>
<feature type="compositionally biased region" description="Basic and acidic residues" evidence="1">
    <location>
        <begin position="317"/>
        <end position="328"/>
    </location>
</feature>
<dbReference type="RefSeq" id="WP_133403171.1">
    <property type="nucleotide sequence ID" value="NZ_SMTK01000002.1"/>
</dbReference>
<dbReference type="SMART" id="SM00460">
    <property type="entry name" value="TGc"/>
    <property type="match status" value="1"/>
</dbReference>
<evidence type="ECO:0000259" key="3">
    <source>
        <dbReference type="SMART" id="SM00460"/>
    </source>
</evidence>
<feature type="transmembrane region" description="Helical" evidence="2">
    <location>
        <begin position="233"/>
        <end position="253"/>
    </location>
</feature>
<dbReference type="Pfam" id="PF01841">
    <property type="entry name" value="Transglut_core"/>
    <property type="match status" value="1"/>
</dbReference>
<feature type="region of interest" description="Disordered" evidence="1">
    <location>
        <begin position="1"/>
        <end position="24"/>
    </location>
</feature>
<feature type="transmembrane region" description="Helical" evidence="2">
    <location>
        <begin position="82"/>
        <end position="102"/>
    </location>
</feature>
<dbReference type="Proteomes" id="UP000295411">
    <property type="component" value="Unassembled WGS sequence"/>
</dbReference>
<dbReference type="InterPro" id="IPR002931">
    <property type="entry name" value="Transglutaminase-like"/>
</dbReference>
<name>A0A4R5TZY1_9MICC</name>
<feature type="transmembrane region" description="Helical" evidence="2">
    <location>
        <begin position="166"/>
        <end position="186"/>
    </location>
</feature>
<feature type="transmembrane region" description="Helical" evidence="2">
    <location>
        <begin position="631"/>
        <end position="651"/>
    </location>
</feature>
<keyword evidence="2" id="KW-0472">Membrane</keyword>
<evidence type="ECO:0000256" key="2">
    <source>
        <dbReference type="SAM" id="Phobius"/>
    </source>
</evidence>
<accession>A0A4R5TZY1</accession>
<dbReference type="PANTHER" id="PTHR42736:SF1">
    <property type="entry name" value="PROTEIN-GLUTAMINE GAMMA-GLUTAMYLTRANSFERASE"/>
    <property type="match status" value="1"/>
</dbReference>
<keyword evidence="2" id="KW-0812">Transmembrane</keyword>
<dbReference type="InterPro" id="IPR052901">
    <property type="entry name" value="Bact_TGase-like"/>
</dbReference>
<keyword evidence="5" id="KW-1185">Reference proteome</keyword>
<gene>
    <name evidence="4" type="ORF">E2F48_06525</name>
</gene>
<comment type="caution">
    <text evidence="4">The sequence shown here is derived from an EMBL/GenBank/DDBJ whole genome shotgun (WGS) entry which is preliminary data.</text>
</comment>
<dbReference type="EMBL" id="SMTK01000002">
    <property type="protein sequence ID" value="TDK26816.1"/>
    <property type="molecule type" value="Genomic_DNA"/>
</dbReference>
<proteinExistence type="predicted"/>
<dbReference type="InterPro" id="IPR038765">
    <property type="entry name" value="Papain-like_cys_pep_sf"/>
</dbReference>
<evidence type="ECO:0000256" key="1">
    <source>
        <dbReference type="SAM" id="MobiDB-lite"/>
    </source>
</evidence>
<evidence type="ECO:0000313" key="4">
    <source>
        <dbReference type="EMBL" id="TDK26816.1"/>
    </source>
</evidence>
<organism evidence="4 5">
    <name type="scientific">Arthrobacter crusticola</name>
    <dbReference type="NCBI Taxonomy" id="2547960"/>
    <lineage>
        <taxon>Bacteria</taxon>
        <taxon>Bacillati</taxon>
        <taxon>Actinomycetota</taxon>
        <taxon>Actinomycetes</taxon>
        <taxon>Micrococcales</taxon>
        <taxon>Micrococcaceae</taxon>
        <taxon>Arthrobacter</taxon>
    </lineage>
</organism>
<dbReference type="AlphaFoldDB" id="A0A4R5TZY1"/>
<feature type="region of interest" description="Disordered" evidence="1">
    <location>
        <begin position="315"/>
        <end position="337"/>
    </location>
</feature>